<dbReference type="CDD" id="cd06413">
    <property type="entry name" value="GH25_muramidase_1"/>
    <property type="match status" value="1"/>
</dbReference>
<dbReference type="Proteomes" id="UP000320582">
    <property type="component" value="Unassembled WGS sequence"/>
</dbReference>
<keyword evidence="6" id="KW-1185">Reference proteome</keyword>
<accession>A0A543K9A4</accession>
<dbReference type="PROSITE" id="PS51904">
    <property type="entry name" value="GLYCOSYL_HYDROL_F25_2"/>
    <property type="match status" value="1"/>
</dbReference>
<dbReference type="GO" id="GO:0003796">
    <property type="term" value="F:lysozyme activity"/>
    <property type="evidence" value="ECO:0007669"/>
    <property type="project" value="InterPro"/>
</dbReference>
<dbReference type="PANTHER" id="PTHR34135">
    <property type="entry name" value="LYSOZYME"/>
    <property type="match status" value="1"/>
</dbReference>
<dbReference type="Pfam" id="PF01183">
    <property type="entry name" value="Glyco_hydro_25"/>
    <property type="match status" value="1"/>
</dbReference>
<dbReference type="RefSeq" id="WP_142079396.1">
    <property type="nucleotide sequence ID" value="NZ_VFPT01000001.1"/>
</dbReference>
<organism evidence="5 6">
    <name type="scientific">Roseinatronobacter monicus</name>
    <dbReference type="NCBI Taxonomy" id="393481"/>
    <lineage>
        <taxon>Bacteria</taxon>
        <taxon>Pseudomonadati</taxon>
        <taxon>Pseudomonadota</taxon>
        <taxon>Alphaproteobacteria</taxon>
        <taxon>Rhodobacterales</taxon>
        <taxon>Paracoccaceae</taxon>
        <taxon>Roseinatronobacter</taxon>
    </lineage>
</organism>
<dbReference type="GO" id="GO:0016052">
    <property type="term" value="P:carbohydrate catabolic process"/>
    <property type="evidence" value="ECO:0007669"/>
    <property type="project" value="TreeGrafter"/>
</dbReference>
<comment type="caution">
    <text evidence="5">The sequence shown here is derived from an EMBL/GenBank/DDBJ whole genome shotgun (WGS) entry which is preliminary data.</text>
</comment>
<dbReference type="AlphaFoldDB" id="A0A543K9A4"/>
<dbReference type="SMART" id="SM00641">
    <property type="entry name" value="Glyco_25"/>
    <property type="match status" value="1"/>
</dbReference>
<dbReference type="PANTHER" id="PTHR34135:SF2">
    <property type="entry name" value="LYSOZYME"/>
    <property type="match status" value="1"/>
</dbReference>
<dbReference type="OrthoDB" id="9798192at2"/>
<dbReference type="GO" id="GO:0009253">
    <property type="term" value="P:peptidoglycan catabolic process"/>
    <property type="evidence" value="ECO:0007669"/>
    <property type="project" value="InterPro"/>
</dbReference>
<evidence type="ECO:0000256" key="4">
    <source>
        <dbReference type="SAM" id="SignalP"/>
    </source>
</evidence>
<keyword evidence="3" id="KW-0326">Glycosidase</keyword>
<dbReference type="InterPro" id="IPR018077">
    <property type="entry name" value="Glyco_hydro_fam25_subgr"/>
</dbReference>
<keyword evidence="4" id="KW-0732">Signal</keyword>
<evidence type="ECO:0000313" key="5">
    <source>
        <dbReference type="EMBL" id="TQM91622.1"/>
    </source>
</evidence>
<dbReference type="SUPFAM" id="SSF51445">
    <property type="entry name" value="(Trans)glycosidases"/>
    <property type="match status" value="1"/>
</dbReference>
<sequence>MRSAAVQVLKLILPLLVLACAGPERGDHAAPFAANRAEAAVAATRSVAVRFPAFGDSNPHTWDGRAPTAYAVHGIDVSRWQGAIDWPAVRAGGVGFAYIKATEGGDHADPLFSDNWQGAARAGLPRGAYHFYYFCRPAEEQARWFIRNVPRDPAALPPVLDLEWNHRSPTCTHRPDPATVRAEAGRFLDILTAHYGQRPVVYTTVDFYRDTGIGALRGTEFWLRSVAGHPSTVYPGQRWTFWQYTGTGRVPGIRGPVDINVFAGSVGDWTRWRR</sequence>
<comment type="similarity">
    <text evidence="1">Belongs to the glycosyl hydrolase 25 family.</text>
</comment>
<dbReference type="InterPro" id="IPR002053">
    <property type="entry name" value="Glyco_hydro_25"/>
</dbReference>
<evidence type="ECO:0000256" key="2">
    <source>
        <dbReference type="ARBA" id="ARBA00022801"/>
    </source>
</evidence>
<dbReference type="Gene3D" id="3.20.20.80">
    <property type="entry name" value="Glycosidases"/>
    <property type="match status" value="1"/>
</dbReference>
<evidence type="ECO:0000256" key="3">
    <source>
        <dbReference type="ARBA" id="ARBA00023295"/>
    </source>
</evidence>
<name>A0A543K9A4_9RHOB</name>
<dbReference type="EMBL" id="VFPT01000001">
    <property type="protein sequence ID" value="TQM91622.1"/>
    <property type="molecule type" value="Genomic_DNA"/>
</dbReference>
<dbReference type="GO" id="GO:0016998">
    <property type="term" value="P:cell wall macromolecule catabolic process"/>
    <property type="evidence" value="ECO:0007669"/>
    <property type="project" value="InterPro"/>
</dbReference>
<gene>
    <name evidence="5" type="ORF">BD293_0197</name>
</gene>
<protein>
    <submittedName>
        <fullName evidence="5">Lysozyme</fullName>
    </submittedName>
</protein>
<evidence type="ECO:0000313" key="6">
    <source>
        <dbReference type="Proteomes" id="UP000320582"/>
    </source>
</evidence>
<keyword evidence="2" id="KW-0378">Hydrolase</keyword>
<feature type="chain" id="PRO_5021715455" evidence="4">
    <location>
        <begin position="20"/>
        <end position="274"/>
    </location>
</feature>
<dbReference type="InterPro" id="IPR017853">
    <property type="entry name" value="GH"/>
</dbReference>
<evidence type="ECO:0000256" key="1">
    <source>
        <dbReference type="ARBA" id="ARBA00010646"/>
    </source>
</evidence>
<proteinExistence type="inferred from homology"/>
<reference evidence="5 6" key="1">
    <citation type="submission" date="2019-06" db="EMBL/GenBank/DDBJ databases">
        <title>Genomic Encyclopedia of Archaeal and Bacterial Type Strains, Phase II (KMG-II): from individual species to whole genera.</title>
        <authorList>
            <person name="Goeker M."/>
        </authorList>
    </citation>
    <scope>NUCLEOTIDE SEQUENCE [LARGE SCALE GENOMIC DNA]</scope>
    <source>
        <strain evidence="5 6">DSM 18423</strain>
    </source>
</reference>
<feature type="signal peptide" evidence="4">
    <location>
        <begin position="1"/>
        <end position="19"/>
    </location>
</feature>